<dbReference type="RefSeq" id="WP_096492538.1">
    <property type="nucleotide sequence ID" value="NZ_CP023445.1"/>
</dbReference>
<dbReference type="GO" id="GO:0015074">
    <property type="term" value="P:DNA integration"/>
    <property type="evidence" value="ECO:0007669"/>
    <property type="project" value="InterPro"/>
</dbReference>
<protein>
    <submittedName>
        <fullName evidence="4">Site-specific integrase</fullName>
    </submittedName>
</protein>
<dbReference type="GO" id="GO:0003677">
    <property type="term" value="F:DNA binding"/>
    <property type="evidence" value="ECO:0007669"/>
    <property type="project" value="UniProtKB-KW"/>
</dbReference>
<dbReference type="AlphaFoldDB" id="A0A290Z3J1"/>
<name>A0A290Z3J1_9PSEU</name>
<keyword evidence="2" id="KW-0233">DNA recombination</keyword>
<dbReference type="KEGG" id="apre:CNX65_10105"/>
<evidence type="ECO:0000313" key="4">
    <source>
        <dbReference type="EMBL" id="ATE53600.1"/>
    </source>
</evidence>
<dbReference type="PANTHER" id="PTHR30349:SF91">
    <property type="entry name" value="INTA PROTEIN"/>
    <property type="match status" value="1"/>
</dbReference>
<dbReference type="InterPro" id="IPR013762">
    <property type="entry name" value="Integrase-like_cat_sf"/>
</dbReference>
<dbReference type="Pfam" id="PF00589">
    <property type="entry name" value="Phage_integrase"/>
    <property type="match status" value="1"/>
</dbReference>
<dbReference type="Proteomes" id="UP000218505">
    <property type="component" value="Chromosome"/>
</dbReference>
<dbReference type="Gene3D" id="1.10.443.10">
    <property type="entry name" value="Intergrase catalytic core"/>
    <property type="match status" value="1"/>
</dbReference>
<evidence type="ECO:0000256" key="2">
    <source>
        <dbReference type="ARBA" id="ARBA00023172"/>
    </source>
</evidence>
<gene>
    <name evidence="4" type="ORF">CNX65_10105</name>
</gene>
<dbReference type="InterPro" id="IPR011010">
    <property type="entry name" value="DNA_brk_join_enz"/>
</dbReference>
<dbReference type="SUPFAM" id="SSF56349">
    <property type="entry name" value="DNA breaking-rejoining enzymes"/>
    <property type="match status" value="1"/>
</dbReference>
<dbReference type="InterPro" id="IPR010998">
    <property type="entry name" value="Integrase_recombinase_N"/>
</dbReference>
<evidence type="ECO:0000256" key="1">
    <source>
        <dbReference type="ARBA" id="ARBA00023125"/>
    </source>
</evidence>
<dbReference type="InterPro" id="IPR050090">
    <property type="entry name" value="Tyrosine_recombinase_XerCD"/>
</dbReference>
<evidence type="ECO:0000259" key="3">
    <source>
        <dbReference type="PROSITE" id="PS51898"/>
    </source>
</evidence>
<dbReference type="PROSITE" id="PS51898">
    <property type="entry name" value="TYR_RECOMBINASE"/>
    <property type="match status" value="1"/>
</dbReference>
<dbReference type="GO" id="GO:0006310">
    <property type="term" value="P:DNA recombination"/>
    <property type="evidence" value="ECO:0007669"/>
    <property type="project" value="UniProtKB-KW"/>
</dbReference>
<proteinExistence type="predicted"/>
<reference evidence="4" key="1">
    <citation type="submission" date="2017-09" db="EMBL/GenBank/DDBJ databases">
        <title>Complete Genome Sequence of ansamitocin-producing Bacterium Actinosynnema pretiosum X47.</title>
        <authorList>
            <person name="Cao G."/>
            <person name="Zong G."/>
            <person name="Zhong C."/>
            <person name="Fu J."/>
        </authorList>
    </citation>
    <scope>NUCLEOTIDE SEQUENCE [LARGE SCALE GENOMIC DNA]</scope>
    <source>
        <strain evidence="4">X47</strain>
    </source>
</reference>
<sequence length="409" mass="46384">MAGKARENGEGSIYPYRNGYAAYVWVQTPSGRPTRKYVYGKTREIVHAKWVKLHGEAADGPVATSVPKLGPYLHNWLEEVIKPNSAPLTHSTYETFVRLHILPELGDKALNFPVRVGQQWMNKLARTCQCCAQGKDAKRAEDKRRCCAKGECCKGFLSLRSLNDVRACLRSALTHAMTEELLAKNVMKLVKVPRVSQRPRKRKAKRWTTEQAKSFLVSAREDDDPFYAGYVLVIAMAMRKGEVLGLPMGAADEDLGVLDIGYQLQRVRGQLLHRETKTEASEDTLPMPPIAATAIRLRRRQRLLDRQEADVAWHESGLLFTTRHGTPIEPRNFNRSWDRRCEKAGVPKITVHDGRRSCASLLAELNVHPRVVMRILRHANMKVTMEIYTEVSDDTTRKALQQLSESLDF</sequence>
<dbReference type="PANTHER" id="PTHR30349">
    <property type="entry name" value="PHAGE INTEGRASE-RELATED"/>
    <property type="match status" value="1"/>
</dbReference>
<dbReference type="EMBL" id="CP023445">
    <property type="protein sequence ID" value="ATE53600.1"/>
    <property type="molecule type" value="Genomic_DNA"/>
</dbReference>
<dbReference type="InterPro" id="IPR002104">
    <property type="entry name" value="Integrase_catalytic"/>
</dbReference>
<organism evidence="4 5">
    <name type="scientific">Actinosynnema pretiosum</name>
    <dbReference type="NCBI Taxonomy" id="42197"/>
    <lineage>
        <taxon>Bacteria</taxon>
        <taxon>Bacillati</taxon>
        <taxon>Actinomycetota</taxon>
        <taxon>Actinomycetes</taxon>
        <taxon>Pseudonocardiales</taxon>
        <taxon>Pseudonocardiaceae</taxon>
        <taxon>Actinosynnema</taxon>
    </lineage>
</organism>
<evidence type="ECO:0000313" key="5">
    <source>
        <dbReference type="Proteomes" id="UP000218505"/>
    </source>
</evidence>
<feature type="domain" description="Tyr recombinase" evidence="3">
    <location>
        <begin position="202"/>
        <end position="401"/>
    </location>
</feature>
<keyword evidence="5" id="KW-1185">Reference proteome</keyword>
<keyword evidence="1" id="KW-0238">DNA-binding</keyword>
<dbReference type="Gene3D" id="1.10.150.130">
    <property type="match status" value="1"/>
</dbReference>
<accession>A0A290Z3J1</accession>
<dbReference type="CDD" id="cd01189">
    <property type="entry name" value="INT_ICEBs1_C_like"/>
    <property type="match status" value="1"/>
</dbReference>